<evidence type="ECO:0000256" key="3">
    <source>
        <dbReference type="ARBA" id="ARBA00017057"/>
    </source>
</evidence>
<dbReference type="EMBL" id="QVQW01000081">
    <property type="protein sequence ID" value="RKU41173.1"/>
    <property type="molecule type" value="Genomic_DNA"/>
</dbReference>
<evidence type="ECO:0000256" key="4">
    <source>
        <dbReference type="ARBA" id="ARBA00022692"/>
    </source>
</evidence>
<dbReference type="OrthoDB" id="29558at2759"/>
<evidence type="ECO:0000256" key="8">
    <source>
        <dbReference type="ARBA" id="ARBA00045608"/>
    </source>
</evidence>
<proteinExistence type="inferred from homology"/>
<dbReference type="GO" id="GO:0045047">
    <property type="term" value="P:protein targeting to ER"/>
    <property type="evidence" value="ECO:0007669"/>
    <property type="project" value="TreeGrafter"/>
</dbReference>
<dbReference type="InterPro" id="IPR009582">
    <property type="entry name" value="Spc2/SPCS2"/>
</dbReference>
<dbReference type="STRING" id="177199.A0A420XZS0"/>
<keyword evidence="11" id="KW-1185">Reference proteome</keyword>
<organism evidence="10 11">
    <name type="scientific">Coniochaeta pulveracea</name>
    <dbReference type="NCBI Taxonomy" id="177199"/>
    <lineage>
        <taxon>Eukaryota</taxon>
        <taxon>Fungi</taxon>
        <taxon>Dikarya</taxon>
        <taxon>Ascomycota</taxon>
        <taxon>Pezizomycotina</taxon>
        <taxon>Sordariomycetes</taxon>
        <taxon>Sordariomycetidae</taxon>
        <taxon>Coniochaetales</taxon>
        <taxon>Coniochaetaceae</taxon>
        <taxon>Coniochaeta</taxon>
    </lineage>
</organism>
<keyword evidence="4 9" id="KW-0812">Transmembrane</keyword>
<accession>A0A420XZS0</accession>
<comment type="similarity">
    <text evidence="2">Belongs to the SPCS2 family.</text>
</comment>
<dbReference type="GO" id="GO:0006465">
    <property type="term" value="P:signal peptide processing"/>
    <property type="evidence" value="ECO:0007669"/>
    <property type="project" value="InterPro"/>
</dbReference>
<evidence type="ECO:0000256" key="7">
    <source>
        <dbReference type="ARBA" id="ARBA00023136"/>
    </source>
</evidence>
<dbReference type="GO" id="GO:0005787">
    <property type="term" value="C:signal peptidase complex"/>
    <property type="evidence" value="ECO:0007669"/>
    <property type="project" value="InterPro"/>
</dbReference>
<dbReference type="Pfam" id="PF06703">
    <property type="entry name" value="SPC25"/>
    <property type="match status" value="1"/>
</dbReference>
<dbReference type="PANTHER" id="PTHR13085">
    <property type="entry name" value="MICROSOMAL SIGNAL PEPTIDASE 25 KDA SUBUNIT"/>
    <property type="match status" value="1"/>
</dbReference>
<feature type="transmembrane region" description="Helical" evidence="9">
    <location>
        <begin position="71"/>
        <end position="91"/>
    </location>
</feature>
<sequence length="227" mass="24759">MTSQEKITVYNLADLKNTSDDAIPNYLNSLKFRQTHHLTDVRLALGYSALAIAGACFLWDYKFGFENTKLYTAIAVALYTIINSALTLWIWKVEKGVVYQGVAPSGETISISTSTIKNVPEYHVSVTIQPKDKTAKPETISFKRSFADWFDEAGHFVAAPFQSMLASGVPVVAKLDPKRVVGPTPVSQGYSAEMLDVLSAKDPSYSEVAASGTDVAVKKGGKRRTKA</sequence>
<evidence type="ECO:0000256" key="9">
    <source>
        <dbReference type="SAM" id="Phobius"/>
    </source>
</evidence>
<evidence type="ECO:0000313" key="11">
    <source>
        <dbReference type="Proteomes" id="UP000275385"/>
    </source>
</evidence>
<reference evidence="10 11" key="1">
    <citation type="submission" date="2018-08" db="EMBL/GenBank/DDBJ databases">
        <title>Draft genome of the lignicolous fungus Coniochaeta pulveracea.</title>
        <authorList>
            <person name="Borstlap C.J."/>
            <person name="De Witt R.N."/>
            <person name="Botha A."/>
            <person name="Volschenk H."/>
        </authorList>
    </citation>
    <scope>NUCLEOTIDE SEQUENCE [LARGE SCALE GENOMIC DNA]</scope>
    <source>
        <strain evidence="10 11">CAB683</strain>
    </source>
</reference>
<evidence type="ECO:0000256" key="5">
    <source>
        <dbReference type="ARBA" id="ARBA00022824"/>
    </source>
</evidence>
<comment type="caution">
    <text evidence="10">The sequence shown here is derived from an EMBL/GenBank/DDBJ whole genome shotgun (WGS) entry which is preliminary data.</text>
</comment>
<dbReference type="Proteomes" id="UP000275385">
    <property type="component" value="Unassembled WGS sequence"/>
</dbReference>
<protein>
    <recommendedName>
        <fullName evidence="3">Signal peptidase complex subunit 2</fullName>
    </recommendedName>
</protein>
<feature type="transmembrane region" description="Helical" evidence="9">
    <location>
        <begin position="41"/>
        <end position="59"/>
    </location>
</feature>
<comment type="function">
    <text evidence="8">Component of the signal peptidase complex (SPC) which catalyzes the cleavage of N-terminal signal sequences from nascent proteins as they are translocated into the lumen of the endoplasmic reticulum. Enhances the enzymatic activity of SPC and facilitates the interactions between different components of the translocation site.</text>
</comment>
<comment type="subcellular location">
    <subcellularLocation>
        <location evidence="1">Endoplasmic reticulum membrane</location>
        <topology evidence="1">Multi-pass membrane protein</topology>
    </subcellularLocation>
</comment>
<evidence type="ECO:0000313" key="10">
    <source>
        <dbReference type="EMBL" id="RKU41173.1"/>
    </source>
</evidence>
<evidence type="ECO:0000256" key="1">
    <source>
        <dbReference type="ARBA" id="ARBA00004477"/>
    </source>
</evidence>
<dbReference type="PANTHER" id="PTHR13085:SF0">
    <property type="entry name" value="SIGNAL PEPTIDASE COMPLEX SUBUNIT 2"/>
    <property type="match status" value="1"/>
</dbReference>
<name>A0A420XZS0_9PEZI</name>
<keyword evidence="5" id="KW-0256">Endoplasmic reticulum</keyword>
<evidence type="ECO:0000256" key="6">
    <source>
        <dbReference type="ARBA" id="ARBA00022989"/>
    </source>
</evidence>
<keyword evidence="6 9" id="KW-1133">Transmembrane helix</keyword>
<evidence type="ECO:0000256" key="2">
    <source>
        <dbReference type="ARBA" id="ARBA00007324"/>
    </source>
</evidence>
<keyword evidence="7 9" id="KW-0472">Membrane</keyword>
<gene>
    <name evidence="10" type="ORF">DL546_004196</name>
</gene>
<dbReference type="AlphaFoldDB" id="A0A420XZS0"/>